<sequence length="255" mass="27226">MTVYLIAAASAVGLVIIAALLVRRLRSVTDDELPSGATTGHTGSMLSALFLLAFAIAIVVPWTTTDAARVNTYAESQAIVEGAWSAAELPTAQSAHVRTELLDYAQFVRTKEWRLMADGKLSPDGWTRLERLRREVAAFPAKGRDAKDDQAAVLDDIADITSARRQRAMDAKTSPPPGLLIVTLLTGLIVLLFPFLAGARPRGMSLLPLALMAALLGIGMYLCVDISRAFTGALAVKPDAFTAVMDELHRIPGSG</sequence>
<organism evidence="2 3">
    <name type="scientific">Actinomadura rudentiformis</name>
    <dbReference type="NCBI Taxonomy" id="359158"/>
    <lineage>
        <taxon>Bacteria</taxon>
        <taxon>Bacillati</taxon>
        <taxon>Actinomycetota</taxon>
        <taxon>Actinomycetes</taxon>
        <taxon>Streptosporangiales</taxon>
        <taxon>Thermomonosporaceae</taxon>
        <taxon>Actinomadura</taxon>
    </lineage>
</organism>
<feature type="transmembrane region" description="Helical" evidence="1">
    <location>
        <begin position="179"/>
        <end position="199"/>
    </location>
</feature>
<evidence type="ECO:0000313" key="2">
    <source>
        <dbReference type="EMBL" id="KAB2350368.1"/>
    </source>
</evidence>
<keyword evidence="1" id="KW-0472">Membrane</keyword>
<dbReference type="OrthoDB" id="940913at2"/>
<evidence type="ECO:0000256" key="1">
    <source>
        <dbReference type="SAM" id="Phobius"/>
    </source>
</evidence>
<proteinExistence type="predicted"/>
<dbReference type="AlphaFoldDB" id="A0A6H9YRM2"/>
<evidence type="ECO:0000313" key="3">
    <source>
        <dbReference type="Proteomes" id="UP000468735"/>
    </source>
</evidence>
<accession>A0A6H9YRM2</accession>
<keyword evidence="1" id="KW-0812">Transmembrane</keyword>
<gene>
    <name evidence="2" type="ORF">F8566_11400</name>
</gene>
<name>A0A6H9YRM2_9ACTN</name>
<dbReference type="RefSeq" id="WP_151560116.1">
    <property type="nucleotide sequence ID" value="NZ_WBMT01000004.1"/>
</dbReference>
<keyword evidence="3" id="KW-1185">Reference proteome</keyword>
<feature type="transmembrane region" description="Helical" evidence="1">
    <location>
        <begin position="205"/>
        <end position="224"/>
    </location>
</feature>
<dbReference type="InterPro" id="IPR025333">
    <property type="entry name" value="DUF4239"/>
</dbReference>
<dbReference type="Pfam" id="PF14023">
    <property type="entry name" value="Bestrophin-like"/>
    <property type="match status" value="1"/>
</dbReference>
<dbReference type="EMBL" id="WBMT01000004">
    <property type="protein sequence ID" value="KAB2350368.1"/>
    <property type="molecule type" value="Genomic_DNA"/>
</dbReference>
<dbReference type="Proteomes" id="UP000468735">
    <property type="component" value="Unassembled WGS sequence"/>
</dbReference>
<protein>
    <submittedName>
        <fullName evidence="2">DUF4239 domain-containing protein</fullName>
    </submittedName>
</protein>
<keyword evidence="1" id="KW-1133">Transmembrane helix</keyword>
<reference evidence="2 3" key="1">
    <citation type="submission" date="2019-09" db="EMBL/GenBank/DDBJ databases">
        <title>Actinomadura physcomitrii sp. nov., a novel actinomycete isolated from moss [Physcomitrium sphaericum (Ludw) Fuernr].</title>
        <authorList>
            <person name="Zhuang X."/>
            <person name="Liu C."/>
        </authorList>
    </citation>
    <scope>NUCLEOTIDE SEQUENCE [LARGE SCALE GENOMIC DNA]</scope>
    <source>
        <strain evidence="2 3">HMC1</strain>
    </source>
</reference>
<feature type="transmembrane region" description="Helical" evidence="1">
    <location>
        <begin position="43"/>
        <end position="62"/>
    </location>
</feature>
<comment type="caution">
    <text evidence="2">The sequence shown here is derived from an EMBL/GenBank/DDBJ whole genome shotgun (WGS) entry which is preliminary data.</text>
</comment>